<dbReference type="InterPro" id="IPR050300">
    <property type="entry name" value="GDXG_lipolytic_enzyme"/>
</dbReference>
<dbReference type="SUPFAM" id="SSF53474">
    <property type="entry name" value="alpha/beta-Hydrolases"/>
    <property type="match status" value="1"/>
</dbReference>
<dbReference type="UniPathway" id="UPA00333">
    <property type="reaction ID" value="UER00454"/>
</dbReference>
<reference evidence="4 5" key="1">
    <citation type="journal article" date="2016" name="PLoS Pathog.">
        <title>Biosynthesis of antibiotic leucinostatins in bio-control fungus Purpureocillium lilacinum and their inhibition on phytophthora revealed by genome mining.</title>
        <authorList>
            <person name="Wang G."/>
            <person name="Liu Z."/>
            <person name="Lin R."/>
            <person name="Li E."/>
            <person name="Mao Z."/>
            <person name="Ling J."/>
            <person name="Yang Y."/>
            <person name="Yin W.B."/>
            <person name="Xie B."/>
        </authorList>
    </citation>
    <scope>NUCLEOTIDE SEQUENCE [LARGE SCALE GENOMIC DNA]</scope>
    <source>
        <strain evidence="4">170</strain>
    </source>
</reference>
<dbReference type="GeneID" id="28852767"/>
<dbReference type="RefSeq" id="XP_018137358.1">
    <property type="nucleotide sequence ID" value="XM_018288773.1"/>
</dbReference>
<evidence type="ECO:0000256" key="3">
    <source>
        <dbReference type="HAMAP-Rule" id="MF_03014"/>
    </source>
</evidence>
<dbReference type="KEGG" id="pchm:VFPPC_10396"/>
<dbReference type="Proteomes" id="UP000078397">
    <property type="component" value="Unassembled WGS sequence"/>
</dbReference>
<dbReference type="GO" id="GO:0004061">
    <property type="term" value="F:arylformamidase activity"/>
    <property type="evidence" value="ECO:0007669"/>
    <property type="project" value="UniProtKB-UniRule"/>
</dbReference>
<evidence type="ECO:0000313" key="5">
    <source>
        <dbReference type="Proteomes" id="UP000078397"/>
    </source>
</evidence>
<dbReference type="EC" id="3.5.1.9" evidence="3"/>
<comment type="subunit">
    <text evidence="3">Homodimer.</text>
</comment>
<organism evidence="4 5">
    <name type="scientific">Pochonia chlamydosporia 170</name>
    <dbReference type="NCBI Taxonomy" id="1380566"/>
    <lineage>
        <taxon>Eukaryota</taxon>
        <taxon>Fungi</taxon>
        <taxon>Dikarya</taxon>
        <taxon>Ascomycota</taxon>
        <taxon>Pezizomycotina</taxon>
        <taxon>Sordariomycetes</taxon>
        <taxon>Hypocreomycetidae</taxon>
        <taxon>Hypocreales</taxon>
        <taxon>Clavicipitaceae</taxon>
        <taxon>Pochonia</taxon>
    </lineage>
</organism>
<feature type="active site" evidence="3">
    <location>
        <position position="268"/>
    </location>
</feature>
<keyword evidence="5" id="KW-1185">Reference proteome</keyword>
<protein>
    <recommendedName>
        <fullName evidence="3">Kynurenine formamidase</fullName>
        <shortName evidence="3">KFA</shortName>
        <shortName evidence="3">KFase</shortName>
        <ecNumber evidence="3">3.5.1.9</ecNumber>
    </recommendedName>
    <alternativeName>
        <fullName evidence="3">Arylformamidase</fullName>
    </alternativeName>
    <alternativeName>
        <fullName evidence="3">N-formylkynurenine formamidase</fullName>
        <shortName evidence="3">FKF</shortName>
    </alternativeName>
</protein>
<dbReference type="InterPro" id="IPR029058">
    <property type="entry name" value="AB_hydrolase_fold"/>
</dbReference>
<gene>
    <name evidence="4" type="ORF">VFPPC_10396</name>
</gene>
<dbReference type="PANTHER" id="PTHR48081">
    <property type="entry name" value="AB HYDROLASE SUPERFAMILY PROTEIN C4A8.06C"/>
    <property type="match status" value="1"/>
</dbReference>
<accession>A0A179F1J6</accession>
<keyword evidence="1 3" id="KW-0378">Hydrolase</keyword>
<dbReference type="GO" id="GO:0034354">
    <property type="term" value="P:'de novo' NAD+ biosynthetic process from L-tryptophan"/>
    <property type="evidence" value="ECO:0007669"/>
    <property type="project" value="UniProtKB-UniRule"/>
</dbReference>
<dbReference type="ESTHER" id="metcm-a0a179f1j6">
    <property type="family name" value="Kynurenine-formamidase"/>
</dbReference>
<dbReference type="GO" id="GO:0019441">
    <property type="term" value="P:L-tryptophan catabolic process to kynurenine"/>
    <property type="evidence" value="ECO:0007669"/>
    <property type="project" value="UniProtKB-UniRule"/>
</dbReference>
<dbReference type="PANTHER" id="PTHR48081:SF33">
    <property type="entry name" value="KYNURENINE FORMAMIDASE"/>
    <property type="match status" value="1"/>
</dbReference>
<sequence>MALSQNTMEGLKYECYKYGNHDRQRVGVWHRPTTQTEGCWIIYIHGGAWRDPRNGLEDFLPSIVQLITSTEIDHSKIRGFASIDYNLSPHPELYQDPAEVPTHKYRGAKHPDHILDIRTALKFLQPKIQLIDGYVLIGHSAGATLAYQAVMDQAALSNERETFEIPLPGAVLGISGIYDLVGLNSRLSNGAAGLDFIRGAFGSDEDEWIRASPARSNENLGNSWSGYSLLAYSPDDGLVDSPELEAMAKKLEADGLPFDVVTDLTGEHDFVWQQGSQMVRLVSKVLDHI</sequence>
<dbReference type="InterPro" id="IPR027519">
    <property type="entry name" value="KFase_ver/fungi-typ"/>
</dbReference>
<comment type="similarity">
    <text evidence="3">Belongs to the kynurenine formamidase family.</text>
</comment>
<comment type="caution">
    <text evidence="4">The sequence shown here is derived from an EMBL/GenBank/DDBJ whole genome shotgun (WGS) entry which is preliminary data.</text>
</comment>
<keyword evidence="2 3" id="KW-0823">Tryptophan catabolism</keyword>
<comment type="pathway">
    <text evidence="3">Amino-acid degradation; L-tryptophan degradation via kynurenine pathway; L-kynurenine from L-tryptophan: step 2/2.</text>
</comment>
<feature type="short sequence motif" description="HGGXW" evidence="3">
    <location>
        <begin position="45"/>
        <end position="49"/>
    </location>
</feature>
<evidence type="ECO:0000256" key="2">
    <source>
        <dbReference type="ARBA" id="ARBA00023079"/>
    </source>
</evidence>
<dbReference type="EMBL" id="LSBJ02000011">
    <property type="protein sequence ID" value="OAQ59334.1"/>
    <property type="molecule type" value="Genomic_DNA"/>
</dbReference>
<comment type="domain">
    <text evidence="3">The main chain amide nitrogen atoms of the second glycine and its adjacent residue in the HGGXW motif define the oxyanion hole, and stabilize the oxyanion that forms during the nucleophilic attack by the catalytic serine during substrate cleavage.</text>
</comment>
<feature type="active site" evidence="3">
    <location>
        <position position="236"/>
    </location>
</feature>
<comment type="catalytic activity">
    <reaction evidence="3">
        <text>N-formyl-L-kynurenine + H2O = L-kynurenine + formate + H(+)</text>
        <dbReference type="Rhea" id="RHEA:13009"/>
        <dbReference type="ChEBI" id="CHEBI:15377"/>
        <dbReference type="ChEBI" id="CHEBI:15378"/>
        <dbReference type="ChEBI" id="CHEBI:15740"/>
        <dbReference type="ChEBI" id="CHEBI:57959"/>
        <dbReference type="ChEBI" id="CHEBI:58629"/>
        <dbReference type="EC" id="3.5.1.9"/>
    </reaction>
</comment>
<dbReference type="STRING" id="1380566.A0A179F1J6"/>
<comment type="function">
    <text evidence="3">Catalyzes the hydrolysis of N-formyl-L-kynurenine to L-kynurenine, the second step in the kynurenine pathway of tryptophan degradation. Kynurenine may be further oxidized to nicotinic acid, NAD(H) and NADP(H). Required for elimination of toxic metabolites.</text>
</comment>
<evidence type="ECO:0000256" key="1">
    <source>
        <dbReference type="ARBA" id="ARBA00022801"/>
    </source>
</evidence>
<dbReference type="HAMAP" id="MF_03014">
    <property type="entry name" value="KFase"/>
    <property type="match status" value="1"/>
</dbReference>
<name>A0A179F1J6_METCM</name>
<dbReference type="OrthoDB" id="420264at2759"/>
<evidence type="ECO:0000313" key="4">
    <source>
        <dbReference type="EMBL" id="OAQ59334.1"/>
    </source>
</evidence>
<dbReference type="Gene3D" id="3.40.50.1820">
    <property type="entry name" value="alpha/beta hydrolase"/>
    <property type="match status" value="1"/>
</dbReference>
<feature type="active site" description="Nucleophile" evidence="3">
    <location>
        <position position="140"/>
    </location>
</feature>
<proteinExistence type="inferred from homology"/>
<dbReference type="AlphaFoldDB" id="A0A179F1J6"/>